<dbReference type="SMART" id="SM00160">
    <property type="entry name" value="RanBD"/>
    <property type="match status" value="1"/>
</dbReference>
<reference evidence="5" key="1">
    <citation type="submission" date="2020-02" db="EMBL/GenBank/DDBJ databases">
        <authorList>
            <person name="Palmer J.M."/>
        </authorList>
    </citation>
    <scope>NUCLEOTIDE SEQUENCE</scope>
    <source>
        <strain evidence="5">EPUS1.4</strain>
        <tissue evidence="5">Thallus</tissue>
    </source>
</reference>
<feature type="compositionally biased region" description="Polar residues" evidence="3">
    <location>
        <begin position="115"/>
        <end position="125"/>
    </location>
</feature>
<organism evidence="5 6">
    <name type="scientific">Endocarpon pusillum</name>
    <dbReference type="NCBI Taxonomy" id="364733"/>
    <lineage>
        <taxon>Eukaryota</taxon>
        <taxon>Fungi</taxon>
        <taxon>Dikarya</taxon>
        <taxon>Ascomycota</taxon>
        <taxon>Pezizomycotina</taxon>
        <taxon>Eurotiomycetes</taxon>
        <taxon>Chaetothyriomycetidae</taxon>
        <taxon>Verrucariales</taxon>
        <taxon>Verrucariaceae</taxon>
        <taxon>Endocarpon</taxon>
    </lineage>
</organism>
<feature type="compositionally biased region" description="Basic and acidic residues" evidence="3">
    <location>
        <begin position="199"/>
        <end position="219"/>
    </location>
</feature>
<feature type="compositionally biased region" description="Polar residues" evidence="3">
    <location>
        <begin position="264"/>
        <end position="283"/>
    </location>
</feature>
<gene>
    <name evidence="5" type="ORF">GJ744_002561</name>
</gene>
<accession>A0A8H7AA55</accession>
<evidence type="ECO:0000313" key="5">
    <source>
        <dbReference type="EMBL" id="KAF7504239.1"/>
    </source>
</evidence>
<feature type="compositionally biased region" description="Gly residues" evidence="3">
    <location>
        <begin position="342"/>
        <end position="369"/>
    </location>
</feature>
<dbReference type="Proteomes" id="UP000606974">
    <property type="component" value="Unassembled WGS sequence"/>
</dbReference>
<dbReference type="Pfam" id="PF00638">
    <property type="entry name" value="Ran_BP1"/>
    <property type="match status" value="1"/>
</dbReference>
<dbReference type="PANTHER" id="PTHR23138:SF142">
    <property type="entry name" value="RAN-BINDING PROTEIN 3B-RELATED"/>
    <property type="match status" value="1"/>
</dbReference>
<proteinExistence type="predicted"/>
<feature type="region of interest" description="Disordered" evidence="3">
    <location>
        <begin position="1"/>
        <end position="369"/>
    </location>
</feature>
<feature type="compositionally biased region" description="Basic and acidic residues" evidence="3">
    <location>
        <begin position="445"/>
        <end position="457"/>
    </location>
</feature>
<feature type="compositionally biased region" description="Low complexity" evidence="3">
    <location>
        <begin position="406"/>
        <end position="424"/>
    </location>
</feature>
<dbReference type="EMBL" id="JAACFV010000144">
    <property type="protein sequence ID" value="KAF7504239.1"/>
    <property type="molecule type" value="Genomic_DNA"/>
</dbReference>
<dbReference type="AlphaFoldDB" id="A0A8H7AA55"/>
<feature type="compositionally biased region" description="Basic and acidic residues" evidence="3">
    <location>
        <begin position="147"/>
        <end position="166"/>
    </location>
</feature>
<evidence type="ECO:0000256" key="2">
    <source>
        <dbReference type="ARBA" id="ARBA00023242"/>
    </source>
</evidence>
<evidence type="ECO:0000259" key="4">
    <source>
        <dbReference type="PROSITE" id="PS50196"/>
    </source>
</evidence>
<dbReference type="GO" id="GO:0005634">
    <property type="term" value="C:nucleus"/>
    <property type="evidence" value="ECO:0007669"/>
    <property type="project" value="UniProtKB-SubCell"/>
</dbReference>
<name>A0A8H7AA55_9EURO</name>
<dbReference type="InterPro" id="IPR045255">
    <property type="entry name" value="RanBP1-like"/>
</dbReference>
<comment type="caution">
    <text evidence="5">The sequence shown here is derived from an EMBL/GenBank/DDBJ whole genome shotgun (WGS) entry which is preliminary data.</text>
</comment>
<dbReference type="OrthoDB" id="185618at2759"/>
<feature type="compositionally biased region" description="Polar residues" evidence="3">
    <location>
        <begin position="12"/>
        <end position="32"/>
    </location>
</feature>
<feature type="domain" description="RanBD1" evidence="4">
    <location>
        <begin position="463"/>
        <end position="588"/>
    </location>
</feature>
<evidence type="ECO:0000313" key="6">
    <source>
        <dbReference type="Proteomes" id="UP000606974"/>
    </source>
</evidence>
<protein>
    <recommendedName>
        <fullName evidence="4">RanBD1 domain-containing protein</fullName>
    </recommendedName>
</protein>
<dbReference type="PROSITE" id="PS50196">
    <property type="entry name" value="RANBD1"/>
    <property type="match status" value="1"/>
</dbReference>
<dbReference type="Gene3D" id="2.30.29.30">
    <property type="entry name" value="Pleckstrin-homology domain (PH domain)/Phosphotyrosine-binding domain (PTB)"/>
    <property type="match status" value="1"/>
</dbReference>
<evidence type="ECO:0000256" key="3">
    <source>
        <dbReference type="SAM" id="MobiDB-lite"/>
    </source>
</evidence>
<dbReference type="InterPro" id="IPR011993">
    <property type="entry name" value="PH-like_dom_sf"/>
</dbReference>
<feature type="region of interest" description="Disordered" evidence="3">
    <location>
        <begin position="403"/>
        <end position="470"/>
    </location>
</feature>
<feature type="compositionally biased region" description="Basic and acidic residues" evidence="3">
    <location>
        <begin position="34"/>
        <end position="45"/>
    </location>
</feature>
<keyword evidence="2" id="KW-0539">Nucleus</keyword>
<feature type="compositionally biased region" description="Acidic residues" evidence="3">
    <location>
        <begin position="429"/>
        <end position="439"/>
    </location>
</feature>
<dbReference type="SUPFAM" id="SSF50729">
    <property type="entry name" value="PH domain-like"/>
    <property type="match status" value="1"/>
</dbReference>
<comment type="subcellular location">
    <subcellularLocation>
        <location evidence="1">Nucleus</location>
    </subcellularLocation>
</comment>
<dbReference type="PANTHER" id="PTHR23138">
    <property type="entry name" value="RAN BINDING PROTEIN"/>
    <property type="match status" value="1"/>
</dbReference>
<dbReference type="InterPro" id="IPR000156">
    <property type="entry name" value="Ran_bind_dom"/>
</dbReference>
<feature type="compositionally biased region" description="Low complexity" evidence="3">
    <location>
        <begin position="315"/>
        <end position="341"/>
    </location>
</feature>
<evidence type="ECO:0000256" key="1">
    <source>
        <dbReference type="ARBA" id="ARBA00004123"/>
    </source>
</evidence>
<feature type="compositionally biased region" description="Basic and acidic residues" evidence="3">
    <location>
        <begin position="242"/>
        <end position="263"/>
    </location>
</feature>
<keyword evidence="6" id="KW-1185">Reference proteome</keyword>
<sequence>MSSDERKDVPVTTEQTKQASRTASPLSGASDNDGTEKPVREKLKETSIAGLSAHVKNNKDQVNADNVSAASSAGEEDNTPEDTMLTDTTSPLRGRPARKRSFDDLQNESMMGIDTVTQNDPTQAEGTHKRMRSRDMSSSKTSTMNGRVDKEQVVPLTEEHDVEAEKSPGGAGLMVEAPSMDDHDGAVSGNQSPKKKRSRDQFDRDHDGEGDIFEKEEKPAIPSQKQPSETEDELTRTTTNSDKGEPDKKRHRDASQEGKKATDTEQVSPKVEQSSGFANTSAVSPFGTLPSPKSPTIATKSPELEAAAVEKQQTSSSAFASSGLSAFASSGKSPFSSLGTSSGPGSGSGFGSFGPKPGSGLGSSSGFGGASPFAAKAASGFGSLGGGGGFGSVLGSGFGGTKSVTSSFAPSGGPSIIGSTSSKPFGKTDEDDEDEDENNDAASSKADDETNERDSRFYEQATETGEEEEETIFSCRAKLFHYEKEWKERGVGTVKLNVHYPLKEDPEEAPEQKARLIMRTDGVHRVVLNTPIFKGMKFGTVDGQEPTGKTLYLTGMEDGKPALFSLRTGKEDVVRDLYHRISSIHDGL</sequence>